<evidence type="ECO:0000313" key="2">
    <source>
        <dbReference type="EMBL" id="CQD20305.1"/>
    </source>
</evidence>
<sequence precursor="true">MPAGAPHIKTTTPTTTTTSPMPTTAPAAGTPMSRVIKWVEAGTPAEPSGFHTATRDGQPTNLGEDIAFVAPSGSARCATDKNLGGQLACLIKADDLPSKPADVEGQWIPGWVDFAGETVDVGSLHGDPGRFGYGDGAQLAEGKSLAFGDYRCRADATTLVCVNYAHQSGVLLNSSGVEPLGCLKPVPPPVGVGRQLRCPPDSRQPSAAFAAWSSASHNCRSSSAPAPSSTAMATSSAAHRTWYTRSDS</sequence>
<feature type="region of interest" description="Disordered" evidence="1">
    <location>
        <begin position="1"/>
        <end position="29"/>
    </location>
</feature>
<feature type="compositionally biased region" description="Low complexity" evidence="1">
    <location>
        <begin position="223"/>
        <end position="238"/>
    </location>
</feature>
<protein>
    <submittedName>
        <fullName evidence="2">LppI protein</fullName>
    </submittedName>
</protein>
<evidence type="ECO:0000313" key="3">
    <source>
        <dbReference type="Proteomes" id="UP000182227"/>
    </source>
</evidence>
<feature type="region of interest" description="Disordered" evidence="1">
    <location>
        <begin position="223"/>
        <end position="248"/>
    </location>
</feature>
<dbReference type="AlphaFoldDB" id="A0A0U1DQT2"/>
<reference evidence="2 3" key="1">
    <citation type="submission" date="2015-03" db="EMBL/GenBank/DDBJ databases">
        <authorList>
            <person name="Murphy D."/>
        </authorList>
    </citation>
    <scope>NUCLEOTIDE SEQUENCE [LARGE SCALE GENOMIC DNA]</scope>
    <source>
        <strain evidence="2 3">D16</strain>
    </source>
</reference>
<name>A0A0U1DQT2_9MYCO</name>
<dbReference type="EMBL" id="CTEF01000004">
    <property type="protein sequence ID" value="CQD20305.1"/>
    <property type="molecule type" value="Genomic_DNA"/>
</dbReference>
<evidence type="ECO:0000256" key="1">
    <source>
        <dbReference type="SAM" id="MobiDB-lite"/>
    </source>
</evidence>
<feature type="compositionally biased region" description="Low complexity" evidence="1">
    <location>
        <begin position="10"/>
        <end position="29"/>
    </location>
</feature>
<dbReference type="Proteomes" id="UP000182227">
    <property type="component" value="Unassembled WGS sequence"/>
</dbReference>
<organism evidence="2 3">
    <name type="scientific">Mycolicibacterium conceptionense</name>
    <dbReference type="NCBI Taxonomy" id="451644"/>
    <lineage>
        <taxon>Bacteria</taxon>
        <taxon>Bacillati</taxon>
        <taxon>Actinomycetota</taxon>
        <taxon>Actinomycetes</taxon>
        <taxon>Mycobacteriales</taxon>
        <taxon>Mycobacteriaceae</taxon>
        <taxon>Mycolicibacterium</taxon>
    </lineage>
</organism>
<proteinExistence type="predicted"/>
<gene>
    <name evidence="2" type="ORF">BN970_04622</name>
</gene>
<accession>A0A0U1DQT2</accession>